<dbReference type="GO" id="GO:0035312">
    <property type="term" value="F:5'-3' DNA exonuclease activity"/>
    <property type="evidence" value="ECO:0007669"/>
    <property type="project" value="TreeGrafter"/>
</dbReference>
<dbReference type="NCBIfam" id="NF047791">
    <property type="entry name" value="RNaseRnm"/>
    <property type="match status" value="1"/>
</dbReference>
<dbReference type="GO" id="GO:0004534">
    <property type="term" value="F:5'-3' RNA exonuclease activity"/>
    <property type="evidence" value="ECO:0007669"/>
    <property type="project" value="TreeGrafter"/>
</dbReference>
<gene>
    <name evidence="1" type="ORF">CEP48_03465</name>
</gene>
<dbReference type="AlphaFoldDB" id="A0A8D4LM28"/>
<dbReference type="CDD" id="cd07438">
    <property type="entry name" value="PHP_HisPPase_AMP"/>
    <property type="match status" value="1"/>
</dbReference>
<dbReference type="InterPro" id="IPR052018">
    <property type="entry name" value="PHP_domain"/>
</dbReference>
<dbReference type="SUPFAM" id="SSF89550">
    <property type="entry name" value="PHP domain-like"/>
    <property type="match status" value="1"/>
</dbReference>
<organism evidence="1 2">
    <name type="scientific">Mergibacter septicus</name>
    <dbReference type="NCBI Taxonomy" id="221402"/>
    <lineage>
        <taxon>Bacteria</taxon>
        <taxon>Pseudomonadati</taxon>
        <taxon>Pseudomonadota</taxon>
        <taxon>Gammaproteobacteria</taxon>
        <taxon>Pasteurellales</taxon>
        <taxon>Pasteurellaceae</taxon>
        <taxon>Mergibacter</taxon>
    </lineage>
</organism>
<dbReference type="Gene3D" id="3.20.20.140">
    <property type="entry name" value="Metal-dependent hydrolases"/>
    <property type="match status" value="1"/>
</dbReference>
<evidence type="ECO:0000313" key="1">
    <source>
        <dbReference type="EMBL" id="QDJ14531.1"/>
    </source>
</evidence>
<reference evidence="1" key="1">
    <citation type="submission" date="2017-06" db="EMBL/GenBank/DDBJ databases">
        <title>Genome sequencing of pathogenic and non-pathogenic strains within Bisgaard taxon 40.</title>
        <authorList>
            <person name="Ladner J.T."/>
            <person name="Lovett S.P."/>
            <person name="Koroleva G."/>
            <person name="Lorch J.M."/>
        </authorList>
    </citation>
    <scope>NUCLEOTIDE SEQUENCE</scope>
    <source>
        <strain evidence="1">27576-1-I1</strain>
    </source>
</reference>
<accession>A0A8D4LM28</accession>
<keyword evidence="2" id="KW-1185">Reference proteome</keyword>
<proteinExistence type="predicted"/>
<dbReference type="PANTHER" id="PTHR42924:SF3">
    <property type="entry name" value="POLYMERASE_HISTIDINOL PHOSPHATASE N-TERMINAL DOMAIN-CONTAINING PROTEIN"/>
    <property type="match status" value="1"/>
</dbReference>
<dbReference type="Proteomes" id="UP000955338">
    <property type="component" value="Chromosome"/>
</dbReference>
<dbReference type="InterPro" id="IPR016195">
    <property type="entry name" value="Pol/histidinol_Pase-like"/>
</dbReference>
<dbReference type="EMBL" id="CP022011">
    <property type="protein sequence ID" value="QDJ14531.1"/>
    <property type="molecule type" value="Genomic_DNA"/>
</dbReference>
<name>A0A8D4LM28_9PAST</name>
<dbReference type="InterPro" id="IPR003141">
    <property type="entry name" value="Pol/His_phosphatase_N"/>
</dbReference>
<dbReference type="SMART" id="SM00481">
    <property type="entry name" value="POLIIIAc"/>
    <property type="match status" value="1"/>
</dbReference>
<evidence type="ECO:0000313" key="2">
    <source>
        <dbReference type="Proteomes" id="UP000955338"/>
    </source>
</evidence>
<sequence>MVSTPISHLIPASPRYDLHCHSTASDGMLSPTEVVLRAAEYGVTTLALTDHDTVTGLGEAQIAAKQVNLKLINGVEISTQWENHSIHIVGLNFDPTHSAMVELLQQQQDLRQQRAKEIGERLAKIGVENAFFEASALTQGEVTRAHYARYLVQIGKAANQQQAFKKFLRQGKVAYVKTDWCDIPTAIQTIHASGGIAVVAHPLRYQMTTRKIKKLLFEFKQWGGDAIEVAGCGQTQEQRQLLIRWAKENGLMGSVGSDFHFPCQWIELGKSLYLNENDPELPVVWQLF</sequence>
<dbReference type="Gene3D" id="1.10.150.650">
    <property type="match status" value="1"/>
</dbReference>
<dbReference type="PANTHER" id="PTHR42924">
    <property type="entry name" value="EXONUCLEASE"/>
    <property type="match status" value="1"/>
</dbReference>
<dbReference type="RefSeq" id="WP_261920934.1">
    <property type="nucleotide sequence ID" value="NZ_CP022011.1"/>
</dbReference>
<dbReference type="InterPro" id="IPR004013">
    <property type="entry name" value="PHP_dom"/>
</dbReference>
<protein>
    <submittedName>
        <fullName evidence="1">Phosphatase</fullName>
    </submittedName>
</protein>
<dbReference type="Pfam" id="PF02811">
    <property type="entry name" value="PHP"/>
    <property type="match status" value="1"/>
</dbReference>